<evidence type="ECO:0000256" key="2">
    <source>
        <dbReference type="ARBA" id="ARBA00022598"/>
    </source>
</evidence>
<dbReference type="SUPFAM" id="SSF89095">
    <property type="entry name" value="GatB/YqeY motif"/>
    <property type="match status" value="1"/>
</dbReference>
<keyword evidence="6 8" id="KW-0496">Mitochondrion</keyword>
<proteinExistence type="inferred from homology"/>
<comment type="subcellular location">
    <subcellularLocation>
        <location evidence="8">Mitochondrion</location>
    </subcellularLocation>
</comment>
<reference evidence="10" key="2">
    <citation type="submission" date="2014-02" db="EMBL/GenBank/DDBJ databases">
        <title>Complete DNA sequence of /Kuraishia capsulata/ illustrates novel genomic features among budding yeasts (/Saccharomycotina/).</title>
        <authorList>
            <person name="Morales L."/>
            <person name="Noel B."/>
            <person name="Porcel B."/>
            <person name="Marcet-Houben M."/>
            <person name="Hullo M-F."/>
            <person name="Sacerdot C."/>
            <person name="Tekaia F."/>
            <person name="Leh-Louis V."/>
            <person name="Despons L."/>
            <person name="Khanna V."/>
            <person name="Aury J-M."/>
            <person name="Barbe V."/>
            <person name="Couloux A."/>
            <person name="Labadie K."/>
            <person name="Pelletier E."/>
            <person name="Souciet J-L."/>
            <person name="Boekhout T."/>
            <person name="Gabaldon T."/>
            <person name="Wincker P."/>
            <person name="Dujon B."/>
        </authorList>
    </citation>
    <scope>NUCLEOTIDE SEQUENCE</scope>
    <source>
        <strain evidence="10">CBS 1993</strain>
    </source>
</reference>
<dbReference type="GO" id="GO:0050567">
    <property type="term" value="F:glutaminyl-tRNA synthase (glutamine-hydrolyzing) activity"/>
    <property type="evidence" value="ECO:0007669"/>
    <property type="project" value="UniProtKB-UniRule"/>
</dbReference>
<dbReference type="GO" id="GO:0005739">
    <property type="term" value="C:mitochondrion"/>
    <property type="evidence" value="ECO:0007669"/>
    <property type="project" value="UniProtKB-SubCell"/>
</dbReference>
<comment type="catalytic activity">
    <reaction evidence="7 8">
        <text>L-glutamyl-tRNA(Gln) + L-glutamine + ATP + H2O = L-glutaminyl-tRNA(Gln) + L-glutamate + ADP + phosphate + H(+)</text>
        <dbReference type="Rhea" id="RHEA:17521"/>
        <dbReference type="Rhea" id="RHEA-COMP:9681"/>
        <dbReference type="Rhea" id="RHEA-COMP:9684"/>
        <dbReference type="ChEBI" id="CHEBI:15377"/>
        <dbReference type="ChEBI" id="CHEBI:15378"/>
        <dbReference type="ChEBI" id="CHEBI:29985"/>
        <dbReference type="ChEBI" id="CHEBI:30616"/>
        <dbReference type="ChEBI" id="CHEBI:43474"/>
        <dbReference type="ChEBI" id="CHEBI:58359"/>
        <dbReference type="ChEBI" id="CHEBI:78520"/>
        <dbReference type="ChEBI" id="CHEBI:78521"/>
        <dbReference type="ChEBI" id="CHEBI:456216"/>
    </reaction>
</comment>
<dbReference type="STRING" id="1382522.W6MQ80"/>
<dbReference type="SMART" id="SM00845">
    <property type="entry name" value="GatB_Yqey"/>
    <property type="match status" value="1"/>
</dbReference>
<evidence type="ECO:0000256" key="3">
    <source>
        <dbReference type="ARBA" id="ARBA00022741"/>
    </source>
</evidence>
<dbReference type="SUPFAM" id="SSF55931">
    <property type="entry name" value="Glutamine synthetase/guanido kinase"/>
    <property type="match status" value="1"/>
</dbReference>
<dbReference type="InterPro" id="IPR017958">
    <property type="entry name" value="Gln-tRNA_amidoTrfase_suB_CS"/>
</dbReference>
<evidence type="ECO:0000313" key="10">
    <source>
        <dbReference type="EMBL" id="CDK28488.1"/>
    </source>
</evidence>
<dbReference type="NCBIfam" id="NF004012">
    <property type="entry name" value="PRK05477.1-2"/>
    <property type="match status" value="1"/>
</dbReference>
<comment type="subunit">
    <text evidence="8">Subunit of the heterotrimeric GatFAB amidotransferase (AdT) complex, composed of A, B and F subunits.</text>
</comment>
<dbReference type="Gene3D" id="1.10.10.410">
    <property type="match status" value="1"/>
</dbReference>
<dbReference type="PANTHER" id="PTHR11659">
    <property type="entry name" value="GLUTAMYL-TRNA GLN AMIDOTRANSFERASE SUBUNIT B MITOCHONDRIAL AND PROKARYOTIC PET112-RELATED"/>
    <property type="match status" value="1"/>
</dbReference>
<keyword evidence="3 8" id="KW-0547">Nucleotide-binding</keyword>
<dbReference type="Pfam" id="PF02934">
    <property type="entry name" value="GatB_N"/>
    <property type="match status" value="1"/>
</dbReference>
<comment type="similarity">
    <text evidence="1 8">Belongs to the GatB/GatE family. GatB subfamily.</text>
</comment>
<keyword evidence="2 8" id="KW-0436">Ligase</keyword>
<evidence type="ECO:0000313" key="11">
    <source>
        <dbReference type="Proteomes" id="UP000019384"/>
    </source>
</evidence>
<dbReference type="GO" id="GO:0005524">
    <property type="term" value="F:ATP binding"/>
    <property type="evidence" value="ECO:0007669"/>
    <property type="project" value="UniProtKB-KW"/>
</dbReference>
<gene>
    <name evidence="8" type="primary">PET112</name>
    <name evidence="10" type="ORF">KUCA_T00004471001</name>
</gene>
<dbReference type="InterPro" id="IPR006075">
    <property type="entry name" value="Asn/Gln-tRNA_Trfase_suB/E_cat"/>
</dbReference>
<dbReference type="InterPro" id="IPR014746">
    <property type="entry name" value="Gln_synth/guanido_kin_cat_dom"/>
</dbReference>
<comment type="function">
    <text evidence="8">Allows the formation of correctly charged Gln-tRNA(Gln) through the transamidation of misacylated Glu-tRNA(Gln) in the mitochondria. The reaction takes place in the presence of glutamine and ATP through an activated gamma-phospho-Glu-tRNA(Gln).</text>
</comment>
<evidence type="ECO:0000256" key="1">
    <source>
        <dbReference type="ARBA" id="ARBA00005306"/>
    </source>
</evidence>
<dbReference type="GO" id="GO:0032543">
    <property type="term" value="P:mitochondrial translation"/>
    <property type="evidence" value="ECO:0007669"/>
    <property type="project" value="UniProtKB-UniRule"/>
</dbReference>
<dbReference type="InterPro" id="IPR003789">
    <property type="entry name" value="Asn/Gln_tRNA_amidoTrase-B-like"/>
</dbReference>
<dbReference type="NCBIfam" id="TIGR00133">
    <property type="entry name" value="gatB"/>
    <property type="match status" value="1"/>
</dbReference>
<dbReference type="PANTHER" id="PTHR11659:SF0">
    <property type="entry name" value="GLUTAMYL-TRNA(GLN) AMIDOTRANSFERASE SUBUNIT B, MITOCHONDRIAL"/>
    <property type="match status" value="1"/>
</dbReference>
<protein>
    <recommendedName>
        <fullName evidence="8">Glutamyl-tRNA(Gln) amidotransferase subunit B, mitochondrial</fullName>
        <shortName evidence="8">Glu-AdT subunit B</shortName>
        <ecNumber evidence="8">6.3.5.-</ecNumber>
    </recommendedName>
</protein>
<dbReference type="Pfam" id="PF02637">
    <property type="entry name" value="GatB_Yqey"/>
    <property type="match status" value="1"/>
</dbReference>
<dbReference type="InterPro" id="IPR017959">
    <property type="entry name" value="Asn/Gln-tRNA_amidoTrfase_suB/E"/>
</dbReference>
<dbReference type="InterPro" id="IPR018027">
    <property type="entry name" value="Asn/Gln_amidotransferase"/>
</dbReference>
<dbReference type="AlphaFoldDB" id="W6MQ80"/>
<evidence type="ECO:0000256" key="8">
    <source>
        <dbReference type="HAMAP-Rule" id="MF_03147"/>
    </source>
</evidence>
<evidence type="ECO:0000256" key="5">
    <source>
        <dbReference type="ARBA" id="ARBA00022917"/>
    </source>
</evidence>
<evidence type="ECO:0000256" key="6">
    <source>
        <dbReference type="ARBA" id="ARBA00023128"/>
    </source>
</evidence>
<name>W6MQ80_9ASCO</name>
<keyword evidence="11" id="KW-1185">Reference proteome</keyword>
<dbReference type="InterPro" id="IPR004413">
    <property type="entry name" value="GatB"/>
</dbReference>
<organism evidence="10 11">
    <name type="scientific">Kuraishia capsulata CBS 1993</name>
    <dbReference type="NCBI Taxonomy" id="1382522"/>
    <lineage>
        <taxon>Eukaryota</taxon>
        <taxon>Fungi</taxon>
        <taxon>Dikarya</taxon>
        <taxon>Ascomycota</taxon>
        <taxon>Saccharomycotina</taxon>
        <taxon>Pichiomycetes</taxon>
        <taxon>Pichiales</taxon>
        <taxon>Pichiaceae</taxon>
        <taxon>Kuraishia</taxon>
    </lineage>
</organism>
<dbReference type="EMBL" id="HG793129">
    <property type="protein sequence ID" value="CDK28488.1"/>
    <property type="molecule type" value="Genomic_DNA"/>
</dbReference>
<dbReference type="GO" id="GO:0030956">
    <property type="term" value="C:glutamyl-tRNA(Gln) amidotransferase complex"/>
    <property type="evidence" value="ECO:0007669"/>
    <property type="project" value="UniProtKB-UniRule"/>
</dbReference>
<accession>W6MQ80</accession>
<dbReference type="PROSITE" id="PS01234">
    <property type="entry name" value="GATB"/>
    <property type="match status" value="1"/>
</dbReference>
<dbReference type="InterPro" id="IPR023168">
    <property type="entry name" value="GatB_Yqey_C_2"/>
</dbReference>
<dbReference type="HAMAP" id="MF_00121">
    <property type="entry name" value="GatB"/>
    <property type="match status" value="1"/>
</dbReference>
<keyword evidence="4 8" id="KW-0067">ATP-binding</keyword>
<evidence type="ECO:0000256" key="7">
    <source>
        <dbReference type="ARBA" id="ARBA00047913"/>
    </source>
</evidence>
<evidence type="ECO:0000256" key="4">
    <source>
        <dbReference type="ARBA" id="ARBA00022840"/>
    </source>
</evidence>
<feature type="domain" description="Asn/Gln amidotransferase" evidence="9">
    <location>
        <begin position="332"/>
        <end position="485"/>
    </location>
</feature>
<sequence>MRFKVKCGLEIHTQLKTRLKLFSNSLNKSQVLSNKPNTNVSFFDAGLPGTQPVLNYEPVLLALKAAKALKSTVSPISTFDRKHYFYGDQPLGYQITQHYQPIAKGGYLILSSRFDQISQNKTIGIEQIQLEQDTGKTLYKDLTGLAHVDLNRANVPLIELVTKPDFSNPEEIIAFLKQYQYIVKFSDISSGDLETGAIRADVNISIEGGERVEIKNLPTTSAIMHATKYEIKRQISQFEKTGKHITETETRGWNGKQTYKLRDKENAVDYRYMPDPELPPLVLDVDEIMPQVEIEKPRDVRLEELMAEPYGLKLRDAITLLYNPEFHSYYMELFQILTTKKIVKRDLISNWICHEQVGALKKLGRPQDEYLPARVMSELIFSVDKGSIGSNNAKLLLMHLLDNPQDQVLPIAKLIKQFDLGKTTDDELDYAKICENVLSQNEAVIKEIRRTNSQGKLNFLVGQCMRISRGKADANDFRKRLLEMITT</sequence>
<keyword evidence="5 8" id="KW-0648">Protein biosynthesis</keyword>
<dbReference type="EC" id="6.3.5.-" evidence="8"/>
<dbReference type="Proteomes" id="UP000019384">
    <property type="component" value="Unassembled WGS sequence"/>
</dbReference>
<dbReference type="HOGENOM" id="CLU_019240_4_0_1"/>
<dbReference type="GO" id="GO:0070681">
    <property type="term" value="P:glutaminyl-tRNAGln biosynthesis via transamidation"/>
    <property type="evidence" value="ECO:0007669"/>
    <property type="project" value="UniProtKB-UniRule"/>
</dbReference>
<evidence type="ECO:0000259" key="9">
    <source>
        <dbReference type="SMART" id="SM00845"/>
    </source>
</evidence>
<reference evidence="10" key="1">
    <citation type="submission" date="2013-12" db="EMBL/GenBank/DDBJ databases">
        <authorList>
            <person name="Genoscope - CEA"/>
        </authorList>
    </citation>
    <scope>NUCLEOTIDE SEQUENCE</scope>
    <source>
        <strain evidence="10">CBS 1993</strain>
    </source>
</reference>
<dbReference type="OrthoDB" id="1722066at2759"/>